<proteinExistence type="predicted"/>
<dbReference type="GO" id="GO:0030151">
    <property type="term" value="F:molybdenum ion binding"/>
    <property type="evidence" value="ECO:0007669"/>
    <property type="project" value="InterPro"/>
</dbReference>
<dbReference type="EMBL" id="CP042436">
    <property type="protein sequence ID" value="QEC64418.1"/>
    <property type="molecule type" value="Genomic_DNA"/>
</dbReference>
<evidence type="ECO:0000313" key="3">
    <source>
        <dbReference type="Proteomes" id="UP000321479"/>
    </source>
</evidence>
<gene>
    <name evidence="2" type="ORF">FRZ54_18165</name>
</gene>
<dbReference type="InterPro" id="IPR011037">
    <property type="entry name" value="Pyrv_Knase-like_insert_dom_sf"/>
</dbReference>
<keyword evidence="3" id="KW-1185">Reference proteome</keyword>
<dbReference type="OrthoDB" id="581532at2"/>
<evidence type="ECO:0000259" key="1">
    <source>
        <dbReference type="PROSITE" id="PS51340"/>
    </source>
</evidence>
<dbReference type="SUPFAM" id="SSF141673">
    <property type="entry name" value="MOSC N-terminal domain-like"/>
    <property type="match status" value="1"/>
</dbReference>
<dbReference type="KEGG" id="mgin:FRZ54_18165"/>
<dbReference type="RefSeq" id="WP_147033212.1">
    <property type="nucleotide sequence ID" value="NZ_CP042436.1"/>
</dbReference>
<dbReference type="InterPro" id="IPR005302">
    <property type="entry name" value="MoCF_Sase_C"/>
</dbReference>
<dbReference type="PROSITE" id="PS51340">
    <property type="entry name" value="MOSC"/>
    <property type="match status" value="1"/>
</dbReference>
<dbReference type="PANTHER" id="PTHR14237:SF19">
    <property type="entry name" value="MITOCHONDRIAL AMIDOXIME REDUCING COMPONENT 1"/>
    <property type="match status" value="1"/>
</dbReference>
<reference evidence="2 3" key="1">
    <citation type="journal article" date="2017" name="Curr. Microbiol.">
        <title>Mucilaginibacter ginsenosidivorans sp. nov., Isolated from Soil of Ginseng Field.</title>
        <authorList>
            <person name="Kim M.M."/>
            <person name="Siddiqi M.Z."/>
            <person name="Im W.T."/>
        </authorList>
    </citation>
    <scope>NUCLEOTIDE SEQUENCE [LARGE SCALE GENOMIC DNA]</scope>
    <source>
        <strain evidence="2 3">Gsoil 3017</strain>
    </source>
</reference>
<accession>A0A5B8UZR6</accession>
<dbReference type="GO" id="GO:0003824">
    <property type="term" value="F:catalytic activity"/>
    <property type="evidence" value="ECO:0007669"/>
    <property type="project" value="InterPro"/>
</dbReference>
<dbReference type="Pfam" id="PF03476">
    <property type="entry name" value="MOSC_N"/>
    <property type="match status" value="1"/>
</dbReference>
<feature type="domain" description="MOSC" evidence="1">
    <location>
        <begin position="119"/>
        <end position="264"/>
    </location>
</feature>
<dbReference type="PANTHER" id="PTHR14237">
    <property type="entry name" value="MOLYBDOPTERIN COFACTOR SULFURASE MOSC"/>
    <property type="match status" value="1"/>
</dbReference>
<dbReference type="Pfam" id="PF03473">
    <property type="entry name" value="MOSC"/>
    <property type="match status" value="1"/>
</dbReference>
<organism evidence="2 3">
    <name type="scientific">Mucilaginibacter ginsenosidivorans</name>
    <dbReference type="NCBI Taxonomy" id="398053"/>
    <lineage>
        <taxon>Bacteria</taxon>
        <taxon>Pseudomonadati</taxon>
        <taxon>Bacteroidota</taxon>
        <taxon>Sphingobacteriia</taxon>
        <taxon>Sphingobacteriales</taxon>
        <taxon>Sphingobacteriaceae</taxon>
        <taxon>Mucilaginibacter</taxon>
    </lineage>
</organism>
<dbReference type="SUPFAM" id="SSF50800">
    <property type="entry name" value="PK beta-barrel domain-like"/>
    <property type="match status" value="1"/>
</dbReference>
<name>A0A5B8UZR6_9SPHI</name>
<dbReference type="InterPro" id="IPR005303">
    <property type="entry name" value="MOCOS_middle"/>
</dbReference>
<dbReference type="GO" id="GO:0030170">
    <property type="term" value="F:pyridoxal phosphate binding"/>
    <property type="evidence" value="ECO:0007669"/>
    <property type="project" value="InterPro"/>
</dbReference>
<dbReference type="AlphaFoldDB" id="A0A5B8UZR6"/>
<evidence type="ECO:0000313" key="2">
    <source>
        <dbReference type="EMBL" id="QEC64418.1"/>
    </source>
</evidence>
<dbReference type="Proteomes" id="UP000321479">
    <property type="component" value="Chromosome"/>
</dbReference>
<protein>
    <submittedName>
        <fullName evidence="2">MOSC domain-containing protein</fullName>
    </submittedName>
</protein>
<sequence>MLQISQLYIYPIKSMAGISVSKAKVTDRGFEYDRRWMLVDANNMFLSQREVPEMALMDVVIVAEGLQVSYRPDNSPVIVPLTPATDEFAEVTVWDDTCTGQFVGAEIDRWFSTKLNTSCRLVYMPDGTKRITDQRYAPENSITSFSDGYPFLIIGQASLNDLNSRLGEPIPMNRFRPNIVFTGGEPFGEDLMHTFTVGDIEFRGVKLCARCPIPTIDQQTLERGKEPLKTLARYRFKDNKILFGQNLVHNGRGNIAVGDELQVKQLNHEERFFISAR</sequence>